<evidence type="ECO:0000313" key="2">
    <source>
        <dbReference type="Proteomes" id="UP000219215"/>
    </source>
</evidence>
<dbReference type="Proteomes" id="UP000219215">
    <property type="component" value="Chromosome DPRO"/>
</dbReference>
<dbReference type="OrthoDB" id="5464659at2"/>
<dbReference type="RefSeq" id="WP_097012762.1">
    <property type="nucleotide sequence ID" value="NZ_LT907975.1"/>
</dbReference>
<dbReference type="KEGG" id="pprf:DPRO_3061"/>
<accession>A0A2C8FBV3</accession>
<protein>
    <submittedName>
        <fullName evidence="1">Uncharacterized protein</fullName>
    </submittedName>
</protein>
<dbReference type="AlphaFoldDB" id="A0A2C8FBV3"/>
<evidence type="ECO:0000313" key="1">
    <source>
        <dbReference type="EMBL" id="SOB59971.1"/>
    </source>
</evidence>
<gene>
    <name evidence="1" type="ORF">DPRO_3061</name>
</gene>
<reference evidence="2" key="1">
    <citation type="submission" date="2017-09" db="EMBL/GenBank/DDBJ databases">
        <authorList>
            <person name="Regsiter A."/>
            <person name="William W."/>
        </authorList>
    </citation>
    <scope>NUCLEOTIDE SEQUENCE [LARGE SCALE GENOMIC DNA]</scope>
    <source>
        <strain evidence="2">500-1</strain>
    </source>
</reference>
<name>A0A2C8FBV3_9BACT</name>
<sequence>MTNEGVQHVEIRGHKINLYRDEDDTKGYLFDVLPKVLAVIDEKETQRLQDKKYCKEKFDLNFPAITMSSKNGLDKNGHRRFYPELLKDKYWVCSQWYDTPAQPNFTMWIDYLFELRDRFGNNGIDN</sequence>
<dbReference type="EMBL" id="LT907975">
    <property type="protein sequence ID" value="SOB59971.1"/>
    <property type="molecule type" value="Genomic_DNA"/>
</dbReference>
<organism evidence="1 2">
    <name type="scientific">Pseudodesulfovibrio profundus</name>
    <dbReference type="NCBI Taxonomy" id="57320"/>
    <lineage>
        <taxon>Bacteria</taxon>
        <taxon>Pseudomonadati</taxon>
        <taxon>Thermodesulfobacteriota</taxon>
        <taxon>Desulfovibrionia</taxon>
        <taxon>Desulfovibrionales</taxon>
        <taxon>Desulfovibrionaceae</taxon>
    </lineage>
</organism>
<keyword evidence="2" id="KW-1185">Reference proteome</keyword>
<proteinExistence type="predicted"/>